<dbReference type="EMBL" id="BRVS01000032">
    <property type="protein sequence ID" value="GLB69385.1"/>
    <property type="molecule type" value="Genomic_DNA"/>
</dbReference>
<accession>A0ABQ5MZR3</accession>
<dbReference type="Gene3D" id="2.60.40.2700">
    <property type="match status" value="5"/>
</dbReference>
<reference evidence="1 2" key="1">
    <citation type="journal article" date="2023" name="Int. J. Syst. Evol. Microbiol.">
        <title>Arthrobacter mangrovi sp. nov., an actinobacterium isolated from the rhizosphere of a mangrove.</title>
        <authorList>
            <person name="Hamada M."/>
            <person name="Saitou S."/>
            <person name="Enomoto N."/>
            <person name="Nanri K."/>
            <person name="Hidaka K."/>
            <person name="Miura T."/>
            <person name="Tamura T."/>
        </authorList>
    </citation>
    <scope>NUCLEOTIDE SEQUENCE [LARGE SCALE GENOMIC DNA]</scope>
    <source>
        <strain evidence="1 2">NBRC 112813</strain>
    </source>
</reference>
<proteinExistence type="predicted"/>
<evidence type="ECO:0000313" key="1">
    <source>
        <dbReference type="EMBL" id="GLB69385.1"/>
    </source>
</evidence>
<name>A0ABQ5MZR3_9MICC</name>
<gene>
    <name evidence="1" type="ORF">AHIS1636_38290</name>
</gene>
<evidence type="ECO:0000313" key="2">
    <source>
        <dbReference type="Proteomes" id="UP001209654"/>
    </source>
</evidence>
<dbReference type="RefSeq" id="WP_264797479.1">
    <property type="nucleotide sequence ID" value="NZ_BRVS01000032.1"/>
</dbReference>
<comment type="caution">
    <text evidence="1">The sequence shown here is derived from an EMBL/GenBank/DDBJ whole genome shotgun (WGS) entry which is preliminary data.</text>
</comment>
<organism evidence="1 2">
    <name type="scientific">Arthrobacter mangrovi</name>
    <dbReference type="NCBI Taxonomy" id="2966350"/>
    <lineage>
        <taxon>Bacteria</taxon>
        <taxon>Bacillati</taxon>
        <taxon>Actinomycetota</taxon>
        <taxon>Actinomycetes</taxon>
        <taxon>Micrococcales</taxon>
        <taxon>Micrococcaceae</taxon>
        <taxon>Arthrobacter</taxon>
    </lineage>
</organism>
<dbReference type="SUPFAM" id="SSF49464">
    <property type="entry name" value="Carboxypeptidase regulatory domain-like"/>
    <property type="match status" value="1"/>
</dbReference>
<dbReference type="Proteomes" id="UP001209654">
    <property type="component" value="Unassembled WGS sequence"/>
</dbReference>
<dbReference type="InterPro" id="IPR008969">
    <property type="entry name" value="CarboxyPept-like_regulatory"/>
</dbReference>
<evidence type="ECO:0008006" key="3">
    <source>
        <dbReference type="Google" id="ProtNLM"/>
    </source>
</evidence>
<protein>
    <recommendedName>
        <fullName evidence="3">Alpha-amylase</fullName>
    </recommendedName>
</protein>
<dbReference type="Pfam" id="PF13620">
    <property type="entry name" value="CarboxypepD_reg"/>
    <property type="match status" value="1"/>
</dbReference>
<keyword evidence="2" id="KW-1185">Reference proteome</keyword>
<dbReference type="Gene3D" id="2.60.40.1120">
    <property type="entry name" value="Carboxypeptidase-like, regulatory domain"/>
    <property type="match status" value="1"/>
</dbReference>
<sequence>MSQSLSTGTPGAGRPLPAPARLVAGALAAVLAAVLLLAGAMPASAATYTIKGKVTGKASPSGTPAALGDVWVGAYTTDWQSDNVGGSWSAPDGTYSFTVPAGSYNLWISCSSSCENTYADEWHQNHTHPTSADPVTVSDAVPTLTLNPQLEAYGKMAGRVTDQAGQPLAGISINANPEEGGQGSYTTTDANGAYTLAKIPPGSTSITASDESGRQLYKQMSWDGTKAVIGGGAIIVPAGANWTNADFTMVPESVFEATLTDDAGAPLADVGYTPLVYNESTAAWDGPQMGPLMSDVDGKVYWRLTPGKKYKFCFSDTHYGSYITPREFRYKAECYDNSASADTAKVITAVDGQRVKAAVQMAVEGRSLEASEPFAYGSAQVGQTLSVDPGIWGPAPVTLAYQWVRAKGSTTTDIPGATGSDYTVTSADNGYDLIAEVTGSKDGYVSYTSSAHAGTAGAEAITASKPLTLTGKAAVGQRLTADFGTLTPAPEYGESYEWYVNGVRDDRSYGKTFDIAPADFGKKITVRVSAYDWPLGPYTGQATSAAVVAGTLTAPTPTITGTAKVGSKLTAAPGSWGPAPVTLKYQWYRSGEAITGATASTYTLTSADLAKTMTVRVTGSKTGYATAAKTSAATSAVVAGTLTAPTPTITGTKKVGYTLTANPGTWGPAPVTLKYQWYRGTTAISGATYQTYKLAAADKGQAIKVRVTGSKAGYTSVSRYSAATTAVVAGTLTAPTPTITGTKKVGYTLTANPGTWGPAPVTLKYQWYRGTTAISGATYQTYKLAAADKGQAIKVRVTGSKAGYTSVSKYSAATSAIY</sequence>